<dbReference type="Proteomes" id="UP001055879">
    <property type="component" value="Linkage Group LG13"/>
</dbReference>
<accession>A0ACB8Y7T8</accession>
<sequence>MFIIERSWGEKVHVIDFGGCRRSGAKVNPPSFHPPIFVFLATNKDKKRFPKPKPQFSPKISHFNFKNPINSTHLSICNLYMKPFRIMLSFSSDFGDLTSQDPESEANSF</sequence>
<reference evidence="1 2" key="2">
    <citation type="journal article" date="2022" name="Mol. Ecol. Resour.">
        <title>The genomes of chicory, endive, great burdock and yacon provide insights into Asteraceae paleo-polyploidization history and plant inulin production.</title>
        <authorList>
            <person name="Fan W."/>
            <person name="Wang S."/>
            <person name="Wang H."/>
            <person name="Wang A."/>
            <person name="Jiang F."/>
            <person name="Liu H."/>
            <person name="Zhao H."/>
            <person name="Xu D."/>
            <person name="Zhang Y."/>
        </authorList>
    </citation>
    <scope>NUCLEOTIDE SEQUENCE [LARGE SCALE GENOMIC DNA]</scope>
    <source>
        <strain evidence="2">cv. Niubang</strain>
    </source>
</reference>
<reference evidence="2" key="1">
    <citation type="journal article" date="2022" name="Mol. Ecol. Resour.">
        <title>The genomes of chicory, endive, great burdock and yacon provide insights into Asteraceae palaeo-polyploidization history and plant inulin production.</title>
        <authorList>
            <person name="Fan W."/>
            <person name="Wang S."/>
            <person name="Wang H."/>
            <person name="Wang A."/>
            <person name="Jiang F."/>
            <person name="Liu H."/>
            <person name="Zhao H."/>
            <person name="Xu D."/>
            <person name="Zhang Y."/>
        </authorList>
    </citation>
    <scope>NUCLEOTIDE SEQUENCE [LARGE SCALE GENOMIC DNA]</scope>
    <source>
        <strain evidence="2">cv. Niubang</strain>
    </source>
</reference>
<dbReference type="EMBL" id="CM042059">
    <property type="protein sequence ID" value="KAI3680901.1"/>
    <property type="molecule type" value="Genomic_DNA"/>
</dbReference>
<evidence type="ECO:0000313" key="2">
    <source>
        <dbReference type="Proteomes" id="UP001055879"/>
    </source>
</evidence>
<keyword evidence="2" id="KW-1185">Reference proteome</keyword>
<organism evidence="1 2">
    <name type="scientific">Arctium lappa</name>
    <name type="common">Greater burdock</name>
    <name type="synonym">Lappa major</name>
    <dbReference type="NCBI Taxonomy" id="4217"/>
    <lineage>
        <taxon>Eukaryota</taxon>
        <taxon>Viridiplantae</taxon>
        <taxon>Streptophyta</taxon>
        <taxon>Embryophyta</taxon>
        <taxon>Tracheophyta</taxon>
        <taxon>Spermatophyta</taxon>
        <taxon>Magnoliopsida</taxon>
        <taxon>eudicotyledons</taxon>
        <taxon>Gunneridae</taxon>
        <taxon>Pentapetalae</taxon>
        <taxon>asterids</taxon>
        <taxon>campanulids</taxon>
        <taxon>Asterales</taxon>
        <taxon>Asteraceae</taxon>
        <taxon>Carduoideae</taxon>
        <taxon>Cardueae</taxon>
        <taxon>Arctiinae</taxon>
        <taxon>Arctium</taxon>
    </lineage>
</organism>
<name>A0ACB8Y7T8_ARCLA</name>
<protein>
    <submittedName>
        <fullName evidence="1">Uncharacterized protein</fullName>
    </submittedName>
</protein>
<gene>
    <name evidence="1" type="ORF">L6452_35680</name>
</gene>
<evidence type="ECO:0000313" key="1">
    <source>
        <dbReference type="EMBL" id="KAI3680901.1"/>
    </source>
</evidence>
<proteinExistence type="predicted"/>
<comment type="caution">
    <text evidence="1">The sequence shown here is derived from an EMBL/GenBank/DDBJ whole genome shotgun (WGS) entry which is preliminary data.</text>
</comment>